<sequence>MSSSDSTALFVALEGLSGTGKTTTAPLLAKALNAEFLDTLVDDFEPIRRKLDASENVMARMHFWMMANYIISDIIREKLAMGRSVVIESYFYRTLATHGAMGARILPEVDWDIAVRPDLTVLLIIDENERRRRLQTRDGCQYRNRWHRLGAETVDATQELYSRYNLAPLDVTGLPPGKIVEEIVQIAKVMKRNPADLMTSSCHRLE</sequence>
<evidence type="ECO:0000313" key="3">
    <source>
        <dbReference type="Proteomes" id="UP000298860"/>
    </source>
</evidence>
<keyword evidence="3" id="KW-1185">Reference proteome</keyword>
<dbReference type="EMBL" id="BJFL01000065">
    <property type="protein sequence ID" value="GDY33895.1"/>
    <property type="molecule type" value="Genomic_DNA"/>
</dbReference>
<dbReference type="Gene3D" id="3.40.50.300">
    <property type="entry name" value="P-loop containing nucleotide triphosphate hydrolases"/>
    <property type="match status" value="1"/>
</dbReference>
<proteinExistence type="predicted"/>
<name>A0A4D4JAP9_9PSEU</name>
<protein>
    <recommendedName>
        <fullName evidence="1">Thymidylate kinase-like domain-containing protein</fullName>
    </recommendedName>
</protein>
<dbReference type="RefSeq" id="WP_192909788.1">
    <property type="nucleotide sequence ID" value="NZ_BJFL01000065.1"/>
</dbReference>
<dbReference type="SUPFAM" id="SSF52540">
    <property type="entry name" value="P-loop containing nucleoside triphosphate hydrolases"/>
    <property type="match status" value="1"/>
</dbReference>
<dbReference type="Pfam" id="PF02223">
    <property type="entry name" value="Thymidylate_kin"/>
    <property type="match status" value="1"/>
</dbReference>
<dbReference type="AlphaFoldDB" id="A0A4D4JAP9"/>
<evidence type="ECO:0000313" key="2">
    <source>
        <dbReference type="EMBL" id="GDY33895.1"/>
    </source>
</evidence>
<dbReference type="InterPro" id="IPR039430">
    <property type="entry name" value="Thymidylate_kin-like_dom"/>
</dbReference>
<accession>A0A4D4JAP9</accession>
<gene>
    <name evidence="2" type="ORF">GTS_55280</name>
</gene>
<feature type="domain" description="Thymidylate kinase-like" evidence="1">
    <location>
        <begin position="13"/>
        <end position="143"/>
    </location>
</feature>
<dbReference type="Proteomes" id="UP000298860">
    <property type="component" value="Unassembled WGS sequence"/>
</dbReference>
<comment type="caution">
    <text evidence="2">The sequence shown here is derived from an EMBL/GenBank/DDBJ whole genome shotgun (WGS) entry which is preliminary data.</text>
</comment>
<reference evidence="3" key="1">
    <citation type="submission" date="2019-04" db="EMBL/GenBank/DDBJ databases">
        <title>Draft genome sequence of Pseudonocardiaceae bacterium SL3-2-4.</title>
        <authorList>
            <person name="Ningsih F."/>
            <person name="Yokota A."/>
            <person name="Sakai Y."/>
            <person name="Nanatani K."/>
            <person name="Yabe S."/>
            <person name="Oetari A."/>
            <person name="Sjamsuridzal W."/>
        </authorList>
    </citation>
    <scope>NUCLEOTIDE SEQUENCE [LARGE SCALE GENOMIC DNA]</scope>
    <source>
        <strain evidence="3">SL3-2-4</strain>
    </source>
</reference>
<organism evidence="2 3">
    <name type="scientific">Gandjariella thermophila</name>
    <dbReference type="NCBI Taxonomy" id="1931992"/>
    <lineage>
        <taxon>Bacteria</taxon>
        <taxon>Bacillati</taxon>
        <taxon>Actinomycetota</taxon>
        <taxon>Actinomycetes</taxon>
        <taxon>Pseudonocardiales</taxon>
        <taxon>Pseudonocardiaceae</taxon>
        <taxon>Gandjariella</taxon>
    </lineage>
</organism>
<dbReference type="InterPro" id="IPR027417">
    <property type="entry name" value="P-loop_NTPase"/>
</dbReference>
<evidence type="ECO:0000259" key="1">
    <source>
        <dbReference type="Pfam" id="PF02223"/>
    </source>
</evidence>